<dbReference type="HOGENOM" id="CLU_1071833_0_0_1"/>
<feature type="non-terminal residue" evidence="2">
    <location>
        <position position="260"/>
    </location>
</feature>
<name>A0A074RP09_9AGAM</name>
<feature type="compositionally biased region" description="Low complexity" evidence="1">
    <location>
        <begin position="226"/>
        <end position="242"/>
    </location>
</feature>
<proteinExistence type="predicted"/>
<comment type="caution">
    <text evidence="2">The sequence shown here is derived from an EMBL/GenBank/DDBJ whole genome shotgun (WGS) entry which is preliminary data.</text>
</comment>
<protein>
    <submittedName>
        <fullName evidence="2">Uncharacterized protein</fullName>
    </submittedName>
</protein>
<feature type="compositionally biased region" description="Polar residues" evidence="1">
    <location>
        <begin position="248"/>
        <end position="260"/>
    </location>
</feature>
<feature type="compositionally biased region" description="Polar residues" evidence="1">
    <location>
        <begin position="151"/>
        <end position="172"/>
    </location>
</feature>
<feature type="region of interest" description="Disordered" evidence="1">
    <location>
        <begin position="1"/>
        <end position="105"/>
    </location>
</feature>
<gene>
    <name evidence="2" type="ORF">V565_199680</name>
</gene>
<feature type="compositionally biased region" description="Low complexity" evidence="1">
    <location>
        <begin position="173"/>
        <end position="189"/>
    </location>
</feature>
<evidence type="ECO:0000313" key="2">
    <source>
        <dbReference type="EMBL" id="KEP46423.1"/>
    </source>
</evidence>
<accession>A0A074RP09</accession>
<evidence type="ECO:0000256" key="1">
    <source>
        <dbReference type="SAM" id="MobiDB-lite"/>
    </source>
</evidence>
<sequence length="260" mass="27406">PNENSISEVTRNEDGALHRSKLPVKSDSSEHQRLSPTSPEMSNARPETTIEAQLLPEGAVGTTPEQSSRPHASRNGAAHMRSMDSALTRPIRSPAVAARTMRSPTVVNRPTMDSVCVEVIDSESKPRKHQPRTPEPDCTLALTAITNTSAESVHISTESQDNLQESTCNRAVSSSITSSLSSNQLSKAPSEPEAPVSSCTGANPTHLPSCIMPATTDDQNQSIEELSGLSSSSTHSKATTLSVPACRANSSGTLSPLSSA</sequence>
<dbReference type="Proteomes" id="UP000027456">
    <property type="component" value="Unassembled WGS sequence"/>
</dbReference>
<dbReference type="EMBL" id="AZST01001110">
    <property type="protein sequence ID" value="KEP46423.1"/>
    <property type="molecule type" value="Genomic_DNA"/>
</dbReference>
<feature type="non-terminal residue" evidence="2">
    <location>
        <position position="1"/>
    </location>
</feature>
<organism evidence="2 3">
    <name type="scientific">Rhizoctonia solani 123E</name>
    <dbReference type="NCBI Taxonomy" id="1423351"/>
    <lineage>
        <taxon>Eukaryota</taxon>
        <taxon>Fungi</taxon>
        <taxon>Dikarya</taxon>
        <taxon>Basidiomycota</taxon>
        <taxon>Agaricomycotina</taxon>
        <taxon>Agaricomycetes</taxon>
        <taxon>Cantharellales</taxon>
        <taxon>Ceratobasidiaceae</taxon>
        <taxon>Rhizoctonia</taxon>
    </lineage>
</organism>
<keyword evidence="3" id="KW-1185">Reference proteome</keyword>
<dbReference type="AlphaFoldDB" id="A0A074RP09"/>
<evidence type="ECO:0000313" key="3">
    <source>
        <dbReference type="Proteomes" id="UP000027456"/>
    </source>
</evidence>
<reference evidence="2 3" key="1">
    <citation type="submission" date="2013-12" db="EMBL/GenBank/DDBJ databases">
        <authorList>
            <person name="Cubeta M."/>
            <person name="Pakala S."/>
            <person name="Fedorova N."/>
            <person name="Thomas E."/>
            <person name="Dean R."/>
            <person name="Jabaji S."/>
            <person name="Neate S."/>
            <person name="Toda T."/>
            <person name="Tavantzis S."/>
            <person name="Vilgalys R."/>
            <person name="Bharathan N."/>
            <person name="Pakala S."/>
            <person name="Losada L.S."/>
            <person name="Zafar N."/>
            <person name="Nierman W."/>
        </authorList>
    </citation>
    <scope>NUCLEOTIDE SEQUENCE [LARGE SCALE GENOMIC DNA]</scope>
    <source>
        <strain evidence="2 3">123E</strain>
    </source>
</reference>
<feature type="region of interest" description="Disordered" evidence="1">
    <location>
        <begin position="151"/>
        <end position="260"/>
    </location>
</feature>